<evidence type="ECO:0000256" key="1">
    <source>
        <dbReference type="SAM" id="MobiDB-lite"/>
    </source>
</evidence>
<dbReference type="PANTHER" id="PTHR40940">
    <property type="entry name" value="PROTEIN BATD-RELATED"/>
    <property type="match status" value="1"/>
</dbReference>
<dbReference type="PANTHER" id="PTHR40940:SF1">
    <property type="entry name" value="PROTEIN BATD"/>
    <property type="match status" value="1"/>
</dbReference>
<evidence type="ECO:0000259" key="3">
    <source>
        <dbReference type="Pfam" id="PF25607"/>
    </source>
</evidence>
<reference evidence="4" key="2">
    <citation type="journal article" date="2020" name="Microorganisms">
        <title>Osmotic Adaptation and Compatible Solute Biosynthesis of Phototrophic Bacteria as Revealed from Genome Analyses.</title>
        <authorList>
            <person name="Imhoff J.F."/>
            <person name="Rahn T."/>
            <person name="Kunzel S."/>
            <person name="Keller A."/>
            <person name="Neulinger S.C."/>
        </authorList>
    </citation>
    <scope>NUCLEOTIDE SEQUENCE</scope>
    <source>
        <strain evidence="4">DSM 4395</strain>
    </source>
</reference>
<feature type="transmembrane region" description="Helical" evidence="2">
    <location>
        <begin position="546"/>
        <end position="563"/>
    </location>
</feature>
<proteinExistence type="predicted"/>
<accession>A0AAJ0XI03</accession>
<evidence type="ECO:0000256" key="2">
    <source>
        <dbReference type="SAM" id="Phobius"/>
    </source>
</evidence>
<organism evidence="4 5">
    <name type="scientific">Halochromatium salexigens</name>
    <name type="common">Chromatium salexigens</name>
    <dbReference type="NCBI Taxonomy" id="49447"/>
    <lineage>
        <taxon>Bacteria</taxon>
        <taxon>Pseudomonadati</taxon>
        <taxon>Pseudomonadota</taxon>
        <taxon>Gammaproteobacteria</taxon>
        <taxon>Chromatiales</taxon>
        <taxon>Chromatiaceae</taxon>
        <taxon>Halochromatium</taxon>
    </lineage>
</organism>
<comment type="caution">
    <text evidence="4">The sequence shown here is derived from an EMBL/GenBank/DDBJ whole genome shotgun (WGS) entry which is preliminary data.</text>
</comment>
<dbReference type="Pfam" id="PF13584">
    <property type="entry name" value="BatD"/>
    <property type="match status" value="1"/>
</dbReference>
<dbReference type="EMBL" id="NHSF01000074">
    <property type="protein sequence ID" value="MBK5932055.1"/>
    <property type="molecule type" value="Genomic_DNA"/>
</dbReference>
<keyword evidence="2" id="KW-0812">Transmembrane</keyword>
<feature type="compositionally biased region" description="Low complexity" evidence="1">
    <location>
        <begin position="497"/>
        <end position="515"/>
    </location>
</feature>
<name>A0AAJ0XI03_HALSE</name>
<dbReference type="Pfam" id="PF25607">
    <property type="entry name" value="DUF7939"/>
    <property type="match status" value="1"/>
</dbReference>
<gene>
    <name evidence="4" type="ORF">CCR82_16325</name>
</gene>
<keyword evidence="2" id="KW-0472">Membrane</keyword>
<keyword evidence="2" id="KW-1133">Transmembrane helix</keyword>
<evidence type="ECO:0000313" key="5">
    <source>
        <dbReference type="Proteomes" id="UP001296967"/>
    </source>
</evidence>
<dbReference type="InterPro" id="IPR025738">
    <property type="entry name" value="BatD"/>
</dbReference>
<feature type="region of interest" description="Disordered" evidence="1">
    <location>
        <begin position="497"/>
        <end position="532"/>
    </location>
</feature>
<dbReference type="Proteomes" id="UP001296967">
    <property type="component" value="Unassembled WGS sequence"/>
</dbReference>
<protein>
    <recommendedName>
        <fullName evidence="3">DUF7939 domain-containing protein</fullName>
    </recommendedName>
</protein>
<keyword evidence="5" id="KW-1185">Reference proteome</keyword>
<evidence type="ECO:0000313" key="4">
    <source>
        <dbReference type="EMBL" id="MBK5932055.1"/>
    </source>
</evidence>
<reference evidence="4" key="1">
    <citation type="submission" date="2017-05" db="EMBL/GenBank/DDBJ databases">
        <authorList>
            <person name="Imhoff J.F."/>
            <person name="Rahn T."/>
            <person name="Kuenzel S."/>
            <person name="Neulinger S.C."/>
        </authorList>
    </citation>
    <scope>NUCLEOTIDE SEQUENCE</scope>
    <source>
        <strain evidence="4">DSM 4395</strain>
    </source>
</reference>
<dbReference type="InterPro" id="IPR057699">
    <property type="entry name" value="DUF7939"/>
</dbReference>
<sequence length="704" mass="74747">MNAMTFAFVSRHERTVAAVAPIAVLAPLASLARRGGCLFVCLALLVLLPGSSLAAEVRASLDQTQVYEGERVLLTIEVAGGAAGGVMGRVSGEGPDLAPLDEDFEVAGINTSQQTQIVNGRRSDRLSWRITLLPKRVGQLEIPSIQVGSVATEPLSVQVDAVPEGGLGAPGDEVWLEVELGANGGWAEQPSPGESPSDSLVVQQQVPLVVRAYSARPLLDYAIEMPTLEDAVLTQIGRDRGHLVTREGQQYRVIERRYSLSPERSGTLRLPPIIFEAELETERARRSPGSLARDGLPNLFADPLFERMPGGLRFGPSGSLFERGEPARAQSGALVLEVAARAKDFSGEHWLPATALEIQDAWQGAEDGKTPQLVLGEPATRTLTVIAKGLAGNQIPEIEIPTPDGLRVYPGQTQTETRSDGETLIGLSRQQWTLIPTRAGEIELPRIEVPWWQTETGEERTATVPALALTVTGSVADAEVLEGAEEVGGGTGVDEAQADAQAQSAEGSGQADMGAAGAGEGDGAGAESDAGSGVDTDTGFWMLKRLWGLLFIALIALGVGLLWRHRRWLHGRWLNGRWLSRPATPASAVQGGARSSASNQARHSRVAVQSACERNDPKAAATALLAWAAQIWPDAPPSGLRALAERAERGGSAIRALERRLYGDPDGQADWQGEALWLAVKDGLGAQSASARTSDEPLAPLYPR</sequence>
<dbReference type="AlphaFoldDB" id="A0AAJ0XI03"/>
<feature type="domain" description="DUF7939" evidence="3">
    <location>
        <begin position="603"/>
        <end position="682"/>
    </location>
</feature>